<dbReference type="InterPro" id="IPR021005">
    <property type="entry name" value="Znf_CGNR"/>
</dbReference>
<dbReference type="EMBL" id="CAJRAY010000026">
    <property type="protein sequence ID" value="CAG5082857.1"/>
    <property type="molecule type" value="Genomic_DNA"/>
</dbReference>
<proteinExistence type="predicted"/>
<evidence type="ECO:0000313" key="2">
    <source>
        <dbReference type="EMBL" id="CAG5082857.1"/>
    </source>
</evidence>
<reference evidence="2 3" key="1">
    <citation type="submission" date="2021-04" db="EMBL/GenBank/DDBJ databases">
        <authorList>
            <person name="Rakotoarivonina H."/>
        </authorList>
    </citation>
    <scope>NUCLEOTIDE SEQUENCE [LARGE SCALE GENOMIC DNA]</scope>
    <source>
        <strain evidence="2 3">XE</strain>
    </source>
</reference>
<dbReference type="Pfam" id="PF11706">
    <property type="entry name" value="zf-CGNR"/>
    <property type="match status" value="1"/>
</dbReference>
<comment type="caution">
    <text evidence="2">The sequence shown here is derived from an EMBL/GenBank/DDBJ whole genome shotgun (WGS) entry which is preliminary data.</text>
</comment>
<accession>A0ABM8V2E3</accession>
<dbReference type="InterPro" id="IPR010852">
    <property type="entry name" value="ABATE"/>
</dbReference>
<evidence type="ECO:0000259" key="1">
    <source>
        <dbReference type="Pfam" id="PF11706"/>
    </source>
</evidence>
<dbReference type="InterPro" id="IPR023286">
    <property type="entry name" value="ABATE_dom_sf"/>
</dbReference>
<name>A0ABM8V2E3_THEXY</name>
<dbReference type="PANTHER" id="PTHR35525:SF3">
    <property type="entry name" value="BLL6575 PROTEIN"/>
    <property type="match status" value="1"/>
</dbReference>
<gene>
    <name evidence="2" type="primary">txxe 1492</name>
    <name evidence="2" type="ORF">TXXE_06460</name>
</gene>
<dbReference type="Pfam" id="PF07336">
    <property type="entry name" value="ABATE"/>
    <property type="match status" value="1"/>
</dbReference>
<dbReference type="Proteomes" id="UP000681526">
    <property type="component" value="Unassembled WGS sequence"/>
</dbReference>
<feature type="domain" description="Zinc finger CGNR" evidence="1">
    <location>
        <begin position="147"/>
        <end position="190"/>
    </location>
</feature>
<sequence length="196" mass="21869">MHRTMTLGGALWINLANTVMMRDGKRTDGLEDPRFAVEWLMSNGLLTEAPEDKHAAGRMLAAVLPALMRLRDLCAGAISDLKRNGRLSDRTCADIAEVLRGLEIEARMERRDGGFRLVHEGRSPADRASHAVIQSIADTLASHSPDRIRKCEHPSCILHFVDTSKSGRRRWCSMELCGNRQKAAEYYARQKKKSGG</sequence>
<dbReference type="SUPFAM" id="SSF160904">
    <property type="entry name" value="Jann2411-like"/>
    <property type="match status" value="1"/>
</dbReference>
<protein>
    <recommendedName>
        <fullName evidence="1">Zinc finger CGNR domain-containing protein</fullName>
    </recommendedName>
</protein>
<organism evidence="2 3">
    <name type="scientific">Thermobacillus xylanilyticus</name>
    <dbReference type="NCBI Taxonomy" id="76633"/>
    <lineage>
        <taxon>Bacteria</taxon>
        <taxon>Bacillati</taxon>
        <taxon>Bacillota</taxon>
        <taxon>Bacilli</taxon>
        <taxon>Bacillales</taxon>
        <taxon>Paenibacillaceae</taxon>
        <taxon>Thermobacillus</taxon>
    </lineage>
</organism>
<dbReference type="PANTHER" id="PTHR35525">
    <property type="entry name" value="BLL6575 PROTEIN"/>
    <property type="match status" value="1"/>
</dbReference>
<dbReference type="RefSeq" id="WP_244860460.1">
    <property type="nucleotide sequence ID" value="NZ_CAJRAY010000026.1"/>
</dbReference>
<dbReference type="Gene3D" id="1.10.3300.10">
    <property type="entry name" value="Jann2411-like domain"/>
    <property type="match status" value="1"/>
</dbReference>
<evidence type="ECO:0000313" key="3">
    <source>
        <dbReference type="Proteomes" id="UP000681526"/>
    </source>
</evidence>
<keyword evidence="3" id="KW-1185">Reference proteome</keyword>